<keyword evidence="5 9" id="KW-0238">DNA-binding</keyword>
<accession>D7CIN2</accession>
<proteinExistence type="predicted"/>
<dbReference type="InterPro" id="IPR039420">
    <property type="entry name" value="WalR-like"/>
</dbReference>
<gene>
    <name evidence="12" type="ordered locus">Slip_0097</name>
</gene>
<evidence type="ECO:0000256" key="7">
    <source>
        <dbReference type="ARBA" id="ARBA00024867"/>
    </source>
</evidence>
<dbReference type="SUPFAM" id="SSF46894">
    <property type="entry name" value="C-terminal effector domain of the bipartite response regulators"/>
    <property type="match status" value="1"/>
</dbReference>
<dbReference type="GO" id="GO:0006355">
    <property type="term" value="P:regulation of DNA-templated transcription"/>
    <property type="evidence" value="ECO:0007669"/>
    <property type="project" value="InterPro"/>
</dbReference>
<dbReference type="STRING" id="643648.Slip_0097"/>
<dbReference type="Gene3D" id="3.40.50.2300">
    <property type="match status" value="1"/>
</dbReference>
<keyword evidence="2 8" id="KW-0597">Phosphoprotein</keyword>
<dbReference type="Gene3D" id="1.10.10.10">
    <property type="entry name" value="Winged helix-like DNA-binding domain superfamily/Winged helix DNA-binding domain"/>
    <property type="match status" value="1"/>
</dbReference>
<evidence type="ECO:0000256" key="9">
    <source>
        <dbReference type="PROSITE-ProRule" id="PRU01091"/>
    </source>
</evidence>
<evidence type="ECO:0000256" key="6">
    <source>
        <dbReference type="ARBA" id="ARBA00023163"/>
    </source>
</evidence>
<dbReference type="eggNOG" id="COG0745">
    <property type="taxonomic scope" value="Bacteria"/>
</dbReference>
<evidence type="ECO:0000256" key="5">
    <source>
        <dbReference type="ARBA" id="ARBA00023125"/>
    </source>
</evidence>
<dbReference type="FunFam" id="1.10.10.10:FF:000018">
    <property type="entry name" value="DNA-binding response regulator ResD"/>
    <property type="match status" value="1"/>
</dbReference>
<dbReference type="SMART" id="SM00862">
    <property type="entry name" value="Trans_reg_C"/>
    <property type="match status" value="1"/>
</dbReference>
<dbReference type="InterPro" id="IPR001867">
    <property type="entry name" value="OmpR/PhoB-type_DNA-bd"/>
</dbReference>
<dbReference type="InterPro" id="IPR016032">
    <property type="entry name" value="Sig_transdc_resp-reg_C-effctor"/>
</dbReference>
<evidence type="ECO:0000259" key="11">
    <source>
        <dbReference type="PROSITE" id="PS51755"/>
    </source>
</evidence>
<dbReference type="PROSITE" id="PS50110">
    <property type="entry name" value="RESPONSE_REGULATORY"/>
    <property type="match status" value="1"/>
</dbReference>
<evidence type="ECO:0000259" key="10">
    <source>
        <dbReference type="PROSITE" id="PS50110"/>
    </source>
</evidence>
<dbReference type="Proteomes" id="UP000000378">
    <property type="component" value="Chromosome"/>
</dbReference>
<comment type="function">
    <text evidence="7">May play the central regulatory role in sporulation. It may be an element of the effector pathway responsible for the activation of sporulation genes in response to nutritional stress. Spo0A may act in concert with spo0H (a sigma factor) to control the expression of some genes that are critical to the sporulation process.</text>
</comment>
<dbReference type="InterPro" id="IPR001789">
    <property type="entry name" value="Sig_transdc_resp-reg_receiver"/>
</dbReference>
<reference evidence="13" key="1">
    <citation type="journal article" date="2010" name="Stand. Genomic Sci.">
        <title>Complete genome sequence of Syntrophothermus lipocalidus type strain (TGB-C1T).</title>
        <authorList>
            <consortium name="US DOE Joint Genome Institute (JGI-PGF)"/>
            <person name="Djao O."/>
            <person name="Zhang X."/>
            <person name="Lucas S."/>
            <person name="Lapidus A."/>
            <person name="Glavina Del Rio T."/>
            <person name="Nolan M."/>
            <person name="Tice H."/>
            <person name="Cheng J."/>
            <person name="Han C."/>
            <person name="Tapia R."/>
            <person name="Goodwin L."/>
            <person name="Pitluck S."/>
            <person name="Liolios K."/>
            <person name="Ivanova N."/>
            <person name="Mavromatis K."/>
            <person name="Mikhailova N."/>
            <person name="Ovchinnikova G."/>
            <person name="Pati A."/>
            <person name="Brambilla E."/>
            <person name="Chen A."/>
            <person name="Palaniappan K."/>
            <person name="Land M."/>
            <person name="Hauser L."/>
            <person name="Chang Y."/>
            <person name="Jeffries C."/>
            <person name="Rohde M."/>
            <person name="Sikorski J."/>
            <person name="Spring S."/>
            <person name="Goker M."/>
            <person name="Detter J."/>
            <person name="Woyke T."/>
            <person name="Bristow J."/>
            <person name="Eisen J."/>
            <person name="Markowitz V."/>
            <person name="Hugenholtz P."/>
            <person name="Kyrpides N."/>
            <person name="Klenk H."/>
        </authorList>
    </citation>
    <scope>NUCLEOTIDE SEQUENCE [LARGE SCALE GENOMIC DNA]</scope>
    <source>
        <strain evidence="13">DSM 12680 / TGB-C1</strain>
    </source>
</reference>
<dbReference type="FunFam" id="3.40.50.2300:FF:000001">
    <property type="entry name" value="DNA-binding response regulator PhoB"/>
    <property type="match status" value="1"/>
</dbReference>
<dbReference type="InterPro" id="IPR036388">
    <property type="entry name" value="WH-like_DNA-bd_sf"/>
</dbReference>
<dbReference type="InterPro" id="IPR011006">
    <property type="entry name" value="CheY-like_superfamily"/>
</dbReference>
<feature type="domain" description="OmpR/PhoB-type" evidence="11">
    <location>
        <begin position="128"/>
        <end position="226"/>
    </location>
</feature>
<dbReference type="PANTHER" id="PTHR48111:SF21">
    <property type="entry name" value="DNA-BINDING DUAL MASTER TRANSCRIPTIONAL REGULATOR RPAA"/>
    <property type="match status" value="1"/>
</dbReference>
<feature type="domain" description="Response regulatory" evidence="10">
    <location>
        <begin position="4"/>
        <end position="117"/>
    </location>
</feature>
<keyword evidence="4" id="KW-0805">Transcription regulation</keyword>
<keyword evidence="13" id="KW-1185">Reference proteome</keyword>
<dbReference type="GO" id="GO:0000156">
    <property type="term" value="F:phosphorelay response regulator activity"/>
    <property type="evidence" value="ECO:0007669"/>
    <property type="project" value="TreeGrafter"/>
</dbReference>
<sequence length="228" mass="26188">MASTILVVEDEELVQELLRLYLEKEGYAVEAAWDGEEALSKFRSNNPDLVILDIMLPKKDGWTVCREIRAMSNAPIIMLTAKGEESDRVLGLDLGADDYVCKPFSPIELVARVKAVLRRTSLANQDGNRVLFYPGLTVNYDSHLVEVDGRRVSLTPKEFELLWFLASHPGKVYSREQLLSYVWDYDYLGDPRTVDTHIKRLREKLESGVKQRYIRTVWGRGYKFEVAE</sequence>
<evidence type="ECO:0000256" key="2">
    <source>
        <dbReference type="ARBA" id="ARBA00022553"/>
    </source>
</evidence>
<reference evidence="12 13" key="2">
    <citation type="journal article" date="2010" name="Stand. Genomic Sci.">
        <title>Complete genome sequence of Syntrophothermus lipocalidus type strain (TGB-C1).</title>
        <authorList>
            <person name="Djao O.D."/>
            <person name="Zhang X."/>
            <person name="Lucas S."/>
            <person name="Lapidus A."/>
            <person name="Del Rio T.G."/>
            <person name="Nolan M."/>
            <person name="Tice H."/>
            <person name="Cheng J.F."/>
            <person name="Han C."/>
            <person name="Tapia R."/>
            <person name="Goodwin L."/>
            <person name="Pitluck S."/>
            <person name="Liolios K."/>
            <person name="Ivanova N."/>
            <person name="Mavromatis K."/>
            <person name="Mikhailova N."/>
            <person name="Ovchinnikova G."/>
            <person name="Pati A."/>
            <person name="Brambilla E."/>
            <person name="Chen A."/>
            <person name="Palaniappan K."/>
            <person name="Land M."/>
            <person name="Hauser L."/>
            <person name="Chang Y.J."/>
            <person name="Jeffries C.D."/>
            <person name="Rohde M."/>
            <person name="Sikorski J."/>
            <person name="Spring S."/>
            <person name="Goker M."/>
            <person name="Detter J.C."/>
            <person name="Woyke T."/>
            <person name="Bristow J."/>
            <person name="Eisen J.A."/>
            <person name="Markowitz V."/>
            <person name="Hugenholtz P."/>
            <person name="Kyrpides N.C."/>
            <person name="Klenk H.P."/>
        </authorList>
    </citation>
    <scope>NUCLEOTIDE SEQUENCE [LARGE SCALE GENOMIC DNA]</scope>
    <source>
        <strain evidence="13">DSM 12680 / TGB-C1</strain>
    </source>
</reference>
<feature type="modified residue" description="4-aspartylphosphate" evidence="8">
    <location>
        <position position="53"/>
    </location>
</feature>
<dbReference type="Gene3D" id="6.10.250.690">
    <property type="match status" value="1"/>
</dbReference>
<evidence type="ECO:0000313" key="13">
    <source>
        <dbReference type="Proteomes" id="UP000000378"/>
    </source>
</evidence>
<dbReference type="Pfam" id="PF00072">
    <property type="entry name" value="Response_reg"/>
    <property type="match status" value="1"/>
</dbReference>
<protein>
    <recommendedName>
        <fullName evidence="1">Stage 0 sporulation protein A homolog</fullName>
    </recommendedName>
</protein>
<dbReference type="HOGENOM" id="CLU_000445_30_1_9"/>
<keyword evidence="3" id="KW-0902">Two-component regulatory system</keyword>
<evidence type="ECO:0000256" key="4">
    <source>
        <dbReference type="ARBA" id="ARBA00023015"/>
    </source>
</evidence>
<dbReference type="CDD" id="cd00383">
    <property type="entry name" value="trans_reg_C"/>
    <property type="match status" value="1"/>
</dbReference>
<evidence type="ECO:0000256" key="1">
    <source>
        <dbReference type="ARBA" id="ARBA00018672"/>
    </source>
</evidence>
<keyword evidence="6" id="KW-0804">Transcription</keyword>
<organism evidence="12 13">
    <name type="scientific">Syntrophothermus lipocalidus (strain DSM 12680 / TGB-C1)</name>
    <dbReference type="NCBI Taxonomy" id="643648"/>
    <lineage>
        <taxon>Bacteria</taxon>
        <taxon>Bacillati</taxon>
        <taxon>Bacillota</taxon>
        <taxon>Clostridia</taxon>
        <taxon>Eubacteriales</taxon>
        <taxon>Syntrophomonadaceae</taxon>
        <taxon>Syntrophothermus</taxon>
    </lineage>
</organism>
<dbReference type="RefSeq" id="WP_013174301.1">
    <property type="nucleotide sequence ID" value="NC_014220.1"/>
</dbReference>
<dbReference type="OrthoDB" id="9790454at2"/>
<name>D7CIN2_SYNLT</name>
<dbReference type="PROSITE" id="PS51755">
    <property type="entry name" value="OMPR_PHOB"/>
    <property type="match status" value="1"/>
</dbReference>
<dbReference type="GO" id="GO:0005829">
    <property type="term" value="C:cytosol"/>
    <property type="evidence" value="ECO:0007669"/>
    <property type="project" value="TreeGrafter"/>
</dbReference>
<evidence type="ECO:0000256" key="3">
    <source>
        <dbReference type="ARBA" id="ARBA00023012"/>
    </source>
</evidence>
<dbReference type="SMART" id="SM00448">
    <property type="entry name" value="REC"/>
    <property type="match status" value="1"/>
</dbReference>
<evidence type="ECO:0000256" key="8">
    <source>
        <dbReference type="PROSITE-ProRule" id="PRU00169"/>
    </source>
</evidence>
<evidence type="ECO:0000313" key="12">
    <source>
        <dbReference type="EMBL" id="ADI00897.1"/>
    </source>
</evidence>
<dbReference type="GO" id="GO:0032993">
    <property type="term" value="C:protein-DNA complex"/>
    <property type="evidence" value="ECO:0007669"/>
    <property type="project" value="TreeGrafter"/>
</dbReference>
<dbReference type="EMBL" id="CP002048">
    <property type="protein sequence ID" value="ADI00897.1"/>
    <property type="molecule type" value="Genomic_DNA"/>
</dbReference>
<dbReference type="Pfam" id="PF00486">
    <property type="entry name" value="Trans_reg_C"/>
    <property type="match status" value="1"/>
</dbReference>
<dbReference type="AlphaFoldDB" id="D7CIN2"/>
<feature type="DNA-binding region" description="OmpR/PhoB-type" evidence="9">
    <location>
        <begin position="128"/>
        <end position="226"/>
    </location>
</feature>
<dbReference type="GO" id="GO:0000976">
    <property type="term" value="F:transcription cis-regulatory region binding"/>
    <property type="evidence" value="ECO:0007669"/>
    <property type="project" value="TreeGrafter"/>
</dbReference>
<dbReference type="SUPFAM" id="SSF52172">
    <property type="entry name" value="CheY-like"/>
    <property type="match status" value="1"/>
</dbReference>
<dbReference type="PANTHER" id="PTHR48111">
    <property type="entry name" value="REGULATOR OF RPOS"/>
    <property type="match status" value="1"/>
</dbReference>
<dbReference type="KEGG" id="slp:Slip_0097"/>